<protein>
    <recommendedName>
        <fullName evidence="6">Reverse transcriptase domain-containing protein</fullName>
    </recommendedName>
</protein>
<keyword evidence="4" id="KW-0378">Hydrolase</keyword>
<evidence type="ECO:0000313" key="8">
    <source>
        <dbReference type="Proteomes" id="UP000716291"/>
    </source>
</evidence>
<dbReference type="InterPro" id="IPR000477">
    <property type="entry name" value="RT_dom"/>
</dbReference>
<dbReference type="SUPFAM" id="SSF56672">
    <property type="entry name" value="DNA/RNA polymerases"/>
    <property type="match status" value="1"/>
</dbReference>
<dbReference type="InterPro" id="IPR050951">
    <property type="entry name" value="Retrovirus_Pol_polyprotein"/>
</dbReference>
<evidence type="ECO:0000256" key="3">
    <source>
        <dbReference type="ARBA" id="ARBA00022722"/>
    </source>
</evidence>
<keyword evidence="2" id="KW-0548">Nucleotidyltransferase</keyword>
<dbReference type="InterPro" id="IPR021109">
    <property type="entry name" value="Peptidase_aspartic_dom_sf"/>
</dbReference>
<keyword evidence="1" id="KW-0808">Transferase</keyword>
<evidence type="ECO:0000259" key="6">
    <source>
        <dbReference type="PROSITE" id="PS50878"/>
    </source>
</evidence>
<dbReference type="PANTHER" id="PTHR37984:SF5">
    <property type="entry name" value="PROTEIN NYNRIN-LIKE"/>
    <property type="match status" value="1"/>
</dbReference>
<evidence type="ECO:0000256" key="1">
    <source>
        <dbReference type="ARBA" id="ARBA00022679"/>
    </source>
</evidence>
<dbReference type="CDD" id="cd01647">
    <property type="entry name" value="RT_LTR"/>
    <property type="match status" value="1"/>
</dbReference>
<organism evidence="7 8">
    <name type="scientific">Rhizopus oryzae</name>
    <name type="common">Mucormycosis agent</name>
    <name type="synonym">Rhizopus arrhizus var. delemar</name>
    <dbReference type="NCBI Taxonomy" id="64495"/>
    <lineage>
        <taxon>Eukaryota</taxon>
        <taxon>Fungi</taxon>
        <taxon>Fungi incertae sedis</taxon>
        <taxon>Mucoromycota</taxon>
        <taxon>Mucoromycotina</taxon>
        <taxon>Mucoromycetes</taxon>
        <taxon>Mucorales</taxon>
        <taxon>Mucorineae</taxon>
        <taxon>Rhizopodaceae</taxon>
        <taxon>Rhizopus</taxon>
    </lineage>
</organism>
<dbReference type="InterPro" id="IPR043502">
    <property type="entry name" value="DNA/RNA_pol_sf"/>
</dbReference>
<dbReference type="EMBL" id="JAANQT010003820">
    <property type="protein sequence ID" value="KAG1300714.1"/>
    <property type="molecule type" value="Genomic_DNA"/>
</dbReference>
<evidence type="ECO:0000313" key="7">
    <source>
        <dbReference type="EMBL" id="KAG1300714.1"/>
    </source>
</evidence>
<sequence length="564" mass="63306">MEIDCINRHNNKQYSSKKKQFNNYNNHNNKLKGHGNAHQQQSEKAPRLYDRHGNPVCGYCFQQHRTIDCSQHQGKRRFAKNSKKYNVHTVDTISVTQEGVVNLDAPMRVVNSDTIVAQPSINHVNYQHTNTPISYLSIGKTKIQILWDTGSAITCIAKSVTDKLKLPIDKSQIILYTDVNRNANKTHGVIKLDVFNTTLKLHVIDELARDVIIGYDTMRLWKAMIDTTGQVISLSIQNVQHVVKFLVNPNLDVSNTANSVCYTSIQPQIDKLLVKYNSIIPADNDKPSTTDLVEFTIDTGDSPPVYSAPRVYHPDIQKKIDEKLEKLVKNGIVSKVTFSEWGSNVSAVPKPDGDIRPCGNYVKLNSITQTIKYPFVHIHHALQSLGKSIIFSKIDLASGYYAIKIAEEDKKKTALVTTNGTYIFNFMPFGLKNAPAVFQSLMDRVLGPLKYTTAIAYLDDVIIHSSSVEQHIIDLENVLRRIQSANLSINRKKCAFGMKSIEFLGFIVSDRGISANPDKIKAIQVLPAPTSLKEIEQFLGVCGVSRRKMLNLSGLKNNNRHLKP</sequence>
<dbReference type="CDD" id="cd00303">
    <property type="entry name" value="retropepsin_like"/>
    <property type="match status" value="1"/>
</dbReference>
<dbReference type="Proteomes" id="UP000716291">
    <property type="component" value="Unassembled WGS sequence"/>
</dbReference>
<feature type="region of interest" description="Disordered" evidence="5">
    <location>
        <begin position="16"/>
        <end position="48"/>
    </location>
</feature>
<proteinExistence type="predicted"/>
<dbReference type="Pfam" id="PF00078">
    <property type="entry name" value="RVT_1"/>
    <property type="match status" value="1"/>
</dbReference>
<dbReference type="PANTHER" id="PTHR37984">
    <property type="entry name" value="PROTEIN CBG26694"/>
    <property type="match status" value="1"/>
</dbReference>
<gene>
    <name evidence="7" type="ORF">G6F64_012445</name>
</gene>
<comment type="caution">
    <text evidence="7">The sequence shown here is derived from an EMBL/GenBank/DDBJ whole genome shotgun (WGS) entry which is preliminary data.</text>
</comment>
<dbReference type="GO" id="GO:0016779">
    <property type="term" value="F:nucleotidyltransferase activity"/>
    <property type="evidence" value="ECO:0007669"/>
    <property type="project" value="UniProtKB-KW"/>
</dbReference>
<dbReference type="AlphaFoldDB" id="A0A9P6WX93"/>
<keyword evidence="3" id="KW-0540">Nuclease</keyword>
<feature type="domain" description="Reverse transcriptase" evidence="6">
    <location>
        <begin position="329"/>
        <end position="508"/>
    </location>
</feature>
<keyword evidence="4" id="KW-0255">Endonuclease</keyword>
<evidence type="ECO:0000256" key="4">
    <source>
        <dbReference type="ARBA" id="ARBA00022759"/>
    </source>
</evidence>
<dbReference type="PROSITE" id="PS50878">
    <property type="entry name" value="RT_POL"/>
    <property type="match status" value="1"/>
</dbReference>
<evidence type="ECO:0000256" key="2">
    <source>
        <dbReference type="ARBA" id="ARBA00022695"/>
    </source>
</evidence>
<dbReference type="Gene3D" id="3.30.70.270">
    <property type="match status" value="1"/>
</dbReference>
<dbReference type="Gene3D" id="2.40.70.10">
    <property type="entry name" value="Acid Proteases"/>
    <property type="match status" value="1"/>
</dbReference>
<dbReference type="GO" id="GO:0004519">
    <property type="term" value="F:endonuclease activity"/>
    <property type="evidence" value="ECO:0007669"/>
    <property type="project" value="UniProtKB-KW"/>
</dbReference>
<keyword evidence="8" id="KW-1185">Reference proteome</keyword>
<dbReference type="Gene3D" id="3.10.10.10">
    <property type="entry name" value="HIV Type 1 Reverse Transcriptase, subunit A, domain 1"/>
    <property type="match status" value="1"/>
</dbReference>
<evidence type="ECO:0000256" key="5">
    <source>
        <dbReference type="SAM" id="MobiDB-lite"/>
    </source>
</evidence>
<reference evidence="7" key="1">
    <citation type="journal article" date="2020" name="Microb. Genom.">
        <title>Genetic diversity of clinical and environmental Mucorales isolates obtained from an investigation of mucormycosis cases among solid organ transplant recipients.</title>
        <authorList>
            <person name="Nguyen M.H."/>
            <person name="Kaul D."/>
            <person name="Muto C."/>
            <person name="Cheng S.J."/>
            <person name="Richter R.A."/>
            <person name="Bruno V.M."/>
            <person name="Liu G."/>
            <person name="Beyhan S."/>
            <person name="Sundermann A.J."/>
            <person name="Mounaud S."/>
            <person name="Pasculle A.W."/>
            <person name="Nierman W.C."/>
            <person name="Driscoll E."/>
            <person name="Cumbie R."/>
            <person name="Clancy C.J."/>
            <person name="Dupont C.L."/>
        </authorList>
    </citation>
    <scope>NUCLEOTIDE SEQUENCE</scope>
    <source>
        <strain evidence="7">GL11</strain>
    </source>
</reference>
<dbReference type="InterPro" id="IPR043128">
    <property type="entry name" value="Rev_trsase/Diguanyl_cyclase"/>
</dbReference>
<dbReference type="SUPFAM" id="SSF50630">
    <property type="entry name" value="Acid proteases"/>
    <property type="match status" value="1"/>
</dbReference>
<name>A0A9P6WX93_RHIOR</name>
<accession>A0A9P6WX93</accession>